<accession>A0A1G9QL42</accession>
<organism evidence="2 3">
    <name type="scientific">Corynebacterium mycetoides</name>
    <dbReference type="NCBI Taxonomy" id="38302"/>
    <lineage>
        <taxon>Bacteria</taxon>
        <taxon>Bacillati</taxon>
        <taxon>Actinomycetota</taxon>
        <taxon>Actinomycetes</taxon>
        <taxon>Mycobacteriales</taxon>
        <taxon>Corynebacteriaceae</taxon>
        <taxon>Corynebacterium</taxon>
    </lineage>
</organism>
<dbReference type="PANTHER" id="PTHR40254">
    <property type="entry name" value="BLR0577 PROTEIN"/>
    <property type="match status" value="1"/>
</dbReference>
<dbReference type="InterPro" id="IPR052189">
    <property type="entry name" value="L-asp_N-monooxygenase_NS-form"/>
</dbReference>
<evidence type="ECO:0000259" key="1">
    <source>
        <dbReference type="Pfam" id="PF13454"/>
    </source>
</evidence>
<dbReference type="RefSeq" id="WP_092152265.1">
    <property type="nucleotide sequence ID" value="NZ_LT629700.1"/>
</dbReference>
<dbReference type="AlphaFoldDB" id="A0A1G9QL42"/>
<dbReference type="InterPro" id="IPR036188">
    <property type="entry name" value="FAD/NAD-bd_sf"/>
</dbReference>
<dbReference type="Proteomes" id="UP000199350">
    <property type="component" value="Chromosome I"/>
</dbReference>
<dbReference type="EMBL" id="LT629700">
    <property type="protein sequence ID" value="SDM11706.1"/>
    <property type="molecule type" value="Genomic_DNA"/>
</dbReference>
<dbReference type="STRING" id="38302.SAMN04488535_1981"/>
<proteinExistence type="predicted"/>
<dbReference type="PANTHER" id="PTHR40254:SF1">
    <property type="entry name" value="BLR0577 PROTEIN"/>
    <property type="match status" value="1"/>
</dbReference>
<reference evidence="3" key="1">
    <citation type="submission" date="2016-10" db="EMBL/GenBank/DDBJ databases">
        <authorList>
            <person name="Varghese N."/>
            <person name="Submissions S."/>
        </authorList>
    </citation>
    <scope>NUCLEOTIDE SEQUENCE [LARGE SCALE GENOMIC DNA]</scope>
    <source>
        <strain evidence="3">DSM 20632</strain>
    </source>
</reference>
<name>A0A1G9QL42_9CORY</name>
<sequence>MQADIALVGMGPRGISTVERIASYLDGRPPKALTLHLIDDAEIGAGRVWETDQTRTLCMNTLAGAVTLFTEPGSTVGGRVLEGPTMFEWIQLIRGERDAVASPARSLYDAHPADPARTERFAAEIAATRTESNPSRALYGEYLRWVFDVALAQLPDYVTVRTHRARAVGITEDGGRDRIELDDGSTVTADATVLSTGWVLPARSAPPSSGGVWVAPDNPVEQDTAALAPGEAVLVRGLGMGFFDLMALITIDRGGRFVPDASARSGLSYVPSGREPRIVVTSGRGYPYLPKSEYHSLPPAGTLERHRAVLSELASEHSPIAFGTRIWPALVRDAYAAYYRTLARVRPNALRRGLDEIVGLIDAADVEPVASAVDISLVPAALNDALRGSADADFDLNEWIDPLRGTDGLGIGELGEYIASRMERDIAEAVAAWDSPVKAALWEISTARKPTTIAVENGRGAEEDRLRALREFLAFGQMVGSGPPLFRTRELLALYDAGIIRFLGGQPVLSAADPGFTATSATRRVTAPVLADAFLPGPDVRRPADPLTRSLLDARRIRPFAPHGVPTAAPETDAATRRAVRADGTLDPRLHIAGIPTGGQWADTTISPMPGTDAPFLQETDAVAASLLSQSSPNPGFGPPPSA</sequence>
<keyword evidence="3" id="KW-1185">Reference proteome</keyword>
<evidence type="ECO:0000313" key="3">
    <source>
        <dbReference type="Proteomes" id="UP000199350"/>
    </source>
</evidence>
<gene>
    <name evidence="2" type="ORF">SAMN04488535_1981</name>
</gene>
<dbReference type="InterPro" id="IPR038732">
    <property type="entry name" value="HpyO/CreE_NAD-binding"/>
</dbReference>
<feature type="domain" description="FAD-dependent urate hydroxylase HpyO/Asp monooxygenase CreE-like FAD/NAD(P)-binding" evidence="1">
    <location>
        <begin position="6"/>
        <end position="197"/>
    </location>
</feature>
<dbReference type="SUPFAM" id="SSF51905">
    <property type="entry name" value="FAD/NAD(P)-binding domain"/>
    <property type="match status" value="1"/>
</dbReference>
<dbReference type="OrthoDB" id="3653265at2"/>
<protein>
    <submittedName>
        <fullName evidence="2">FAD-NAD(P)-binding</fullName>
    </submittedName>
</protein>
<evidence type="ECO:0000313" key="2">
    <source>
        <dbReference type="EMBL" id="SDM11706.1"/>
    </source>
</evidence>
<dbReference type="Pfam" id="PF13454">
    <property type="entry name" value="NAD_binding_9"/>
    <property type="match status" value="1"/>
</dbReference>